<evidence type="ECO:0000313" key="9">
    <source>
        <dbReference type="Proteomes" id="UP000193218"/>
    </source>
</evidence>
<dbReference type="PANTHER" id="PTHR31845">
    <property type="entry name" value="FINGER DOMAIN PROTEIN, PUTATIVE-RELATED"/>
    <property type="match status" value="1"/>
</dbReference>
<feature type="compositionally biased region" description="Polar residues" evidence="6">
    <location>
        <begin position="137"/>
        <end position="152"/>
    </location>
</feature>
<dbReference type="GO" id="GO:0000976">
    <property type="term" value="F:transcription cis-regulatory region binding"/>
    <property type="evidence" value="ECO:0007669"/>
    <property type="project" value="TreeGrafter"/>
</dbReference>
<dbReference type="GO" id="GO:0008270">
    <property type="term" value="F:zinc ion binding"/>
    <property type="evidence" value="ECO:0007669"/>
    <property type="project" value="InterPro"/>
</dbReference>
<dbReference type="Pfam" id="PF00172">
    <property type="entry name" value="Zn_clus"/>
    <property type="match status" value="1"/>
</dbReference>
<evidence type="ECO:0000256" key="6">
    <source>
        <dbReference type="SAM" id="MobiDB-lite"/>
    </source>
</evidence>
<dbReference type="InParanoid" id="A0A1Y1UPE5"/>
<comment type="subcellular location">
    <subcellularLocation>
        <location evidence="1">Nucleus</location>
    </subcellularLocation>
</comment>
<feature type="compositionally biased region" description="Low complexity" evidence="6">
    <location>
        <begin position="122"/>
        <end position="131"/>
    </location>
</feature>
<evidence type="ECO:0000256" key="5">
    <source>
        <dbReference type="ARBA" id="ARBA00023242"/>
    </source>
</evidence>
<dbReference type="GO" id="GO:0005634">
    <property type="term" value="C:nucleus"/>
    <property type="evidence" value="ECO:0007669"/>
    <property type="project" value="UniProtKB-SubCell"/>
</dbReference>
<dbReference type="GeneID" id="33554319"/>
<feature type="compositionally biased region" description="Low complexity" evidence="6">
    <location>
        <begin position="25"/>
        <end position="38"/>
    </location>
</feature>
<evidence type="ECO:0000256" key="4">
    <source>
        <dbReference type="ARBA" id="ARBA00023163"/>
    </source>
</evidence>
<evidence type="ECO:0000256" key="2">
    <source>
        <dbReference type="ARBA" id="ARBA00023015"/>
    </source>
</evidence>
<dbReference type="SUPFAM" id="SSF57701">
    <property type="entry name" value="Zn2/Cys6 DNA-binding domain"/>
    <property type="match status" value="1"/>
</dbReference>
<dbReference type="Gene3D" id="4.10.240.10">
    <property type="entry name" value="Zn(2)-C6 fungal-type DNA-binding domain"/>
    <property type="match status" value="1"/>
</dbReference>
<feature type="domain" description="Zn(2)-C6 fungal-type" evidence="7">
    <location>
        <begin position="179"/>
        <end position="210"/>
    </location>
</feature>
<organism evidence="8 9">
    <name type="scientific">Kockovaella imperatae</name>
    <dbReference type="NCBI Taxonomy" id="4999"/>
    <lineage>
        <taxon>Eukaryota</taxon>
        <taxon>Fungi</taxon>
        <taxon>Dikarya</taxon>
        <taxon>Basidiomycota</taxon>
        <taxon>Agaricomycotina</taxon>
        <taxon>Tremellomycetes</taxon>
        <taxon>Tremellales</taxon>
        <taxon>Cuniculitremaceae</taxon>
        <taxon>Kockovaella</taxon>
    </lineage>
</organism>
<dbReference type="EMBL" id="NBSH01000003">
    <property type="protein sequence ID" value="ORX39447.1"/>
    <property type="molecule type" value="Genomic_DNA"/>
</dbReference>
<accession>A0A1Y1UPE5</accession>
<gene>
    <name evidence="8" type="ORF">BD324DRAFT_332943</name>
</gene>
<dbReference type="OrthoDB" id="39175at2759"/>
<dbReference type="InterPro" id="IPR051089">
    <property type="entry name" value="prtT"/>
</dbReference>
<dbReference type="PANTHER" id="PTHR31845:SF33">
    <property type="entry name" value="ZN(II)2CYS6 TRANSCRIPTION FACTOR (EUROFUNG)"/>
    <property type="match status" value="1"/>
</dbReference>
<keyword evidence="3" id="KW-0238">DNA-binding</keyword>
<dbReference type="RefSeq" id="XP_021873310.1">
    <property type="nucleotide sequence ID" value="XM_022012511.1"/>
</dbReference>
<comment type="caution">
    <text evidence="8">The sequence shown here is derived from an EMBL/GenBank/DDBJ whole genome shotgun (WGS) entry which is preliminary data.</text>
</comment>
<keyword evidence="5" id="KW-0539">Nucleus</keyword>
<dbReference type="CDD" id="cd12148">
    <property type="entry name" value="fungal_TF_MHR"/>
    <property type="match status" value="1"/>
</dbReference>
<dbReference type="AlphaFoldDB" id="A0A1Y1UPE5"/>
<evidence type="ECO:0000256" key="1">
    <source>
        <dbReference type="ARBA" id="ARBA00004123"/>
    </source>
</evidence>
<feature type="region of interest" description="Disordered" evidence="6">
    <location>
        <begin position="1"/>
        <end position="157"/>
    </location>
</feature>
<evidence type="ECO:0000256" key="3">
    <source>
        <dbReference type="ARBA" id="ARBA00023125"/>
    </source>
</evidence>
<reference evidence="8 9" key="1">
    <citation type="submission" date="2017-03" db="EMBL/GenBank/DDBJ databases">
        <title>Widespread Adenine N6-methylation of Active Genes in Fungi.</title>
        <authorList>
            <consortium name="DOE Joint Genome Institute"/>
            <person name="Mondo S.J."/>
            <person name="Dannebaum R.O."/>
            <person name="Kuo R.C."/>
            <person name="Louie K.B."/>
            <person name="Bewick A.J."/>
            <person name="Labutti K."/>
            <person name="Haridas S."/>
            <person name="Kuo A."/>
            <person name="Salamov A."/>
            <person name="Ahrendt S.R."/>
            <person name="Lau R."/>
            <person name="Bowen B.P."/>
            <person name="Lipzen A."/>
            <person name="Sullivan W."/>
            <person name="Andreopoulos W.B."/>
            <person name="Clum A."/>
            <person name="Lindquist E."/>
            <person name="Daum C."/>
            <person name="Northen T.R."/>
            <person name="Ramamoorthy G."/>
            <person name="Schmitz R.J."/>
            <person name="Gryganskyi A."/>
            <person name="Culley D."/>
            <person name="Magnuson J."/>
            <person name="James T.Y."/>
            <person name="O'Malley M.A."/>
            <person name="Stajich J.E."/>
            <person name="Spatafora J.W."/>
            <person name="Visel A."/>
            <person name="Grigoriev I.V."/>
        </authorList>
    </citation>
    <scope>NUCLEOTIDE SEQUENCE [LARGE SCALE GENOMIC DNA]</scope>
    <source>
        <strain evidence="8 9">NRRL Y-17943</strain>
    </source>
</reference>
<dbReference type="STRING" id="4999.A0A1Y1UPE5"/>
<dbReference type="GO" id="GO:0000981">
    <property type="term" value="F:DNA-binding transcription factor activity, RNA polymerase II-specific"/>
    <property type="evidence" value="ECO:0007669"/>
    <property type="project" value="InterPro"/>
</dbReference>
<dbReference type="CDD" id="cd00067">
    <property type="entry name" value="GAL4"/>
    <property type="match status" value="1"/>
</dbReference>
<dbReference type="PROSITE" id="PS00463">
    <property type="entry name" value="ZN2_CY6_FUNGAL_1"/>
    <property type="match status" value="1"/>
</dbReference>
<dbReference type="InterPro" id="IPR036864">
    <property type="entry name" value="Zn2-C6_fun-type_DNA-bd_sf"/>
</dbReference>
<dbReference type="Proteomes" id="UP000193218">
    <property type="component" value="Unassembled WGS sequence"/>
</dbReference>
<protein>
    <recommendedName>
        <fullName evidence="7">Zn(2)-C6 fungal-type domain-containing protein</fullName>
    </recommendedName>
</protein>
<dbReference type="InterPro" id="IPR001138">
    <property type="entry name" value="Zn2Cys6_DnaBD"/>
</dbReference>
<name>A0A1Y1UPE5_9TREE</name>
<proteinExistence type="predicted"/>
<keyword evidence="4" id="KW-0804">Transcription</keyword>
<dbReference type="SMART" id="SM00066">
    <property type="entry name" value="GAL4"/>
    <property type="match status" value="1"/>
</dbReference>
<evidence type="ECO:0000259" key="7">
    <source>
        <dbReference type="PROSITE" id="PS50048"/>
    </source>
</evidence>
<evidence type="ECO:0000313" key="8">
    <source>
        <dbReference type="EMBL" id="ORX39447.1"/>
    </source>
</evidence>
<keyword evidence="2" id="KW-0805">Transcription regulation</keyword>
<feature type="compositionally biased region" description="Basic and acidic residues" evidence="6">
    <location>
        <begin position="103"/>
        <end position="121"/>
    </location>
</feature>
<dbReference type="PROSITE" id="PS50048">
    <property type="entry name" value="ZN2_CY6_FUNGAL_2"/>
    <property type="match status" value="1"/>
</dbReference>
<sequence length="799" mass="87541">MLMVSSPLVTNPVMNPTPAKRARRTASPSSPSSQSQTSQRDHGPGGRNESLVSPTKPILPPPLPSAGHHGPSFPLPSMPSGRPQSWAPGWTSSGSTRSGPIYEPERDRERERERERGDDRGLASAGAGSSRVRSRQSFEAGSPSSPTSTQMESIDENRTTAQMVLTRDTTARAPRSIMACVRCRKQKMKCDGPGRIPCNGCRAAGLPCVFEPRTRPKSISTIPSPHHPPFFATRPATPTSVGVAGFYPPGAQPAPPAISRGPPGSGEYTRSAIRDIRDPREPMPPPPAASINVLTSPYPPAPRPSTPGSAAAANVASYRPAPATGLAPPYHIAVGPPLTQAPVRPPSPHIDSRLRSVETALHNFGNVPNSLTQINQSLAALHRSVDMLASSSSNSSSAPRAALEISDGIWEDYRSRAWPLTPWLIGLRDRHGLQGLVVDFLGKRVSLDRSDSARKAAEEAQRAVRSEIGKLTSQNVVWTKNEIRALGFFGTWTNDCALISLAMAQARLLGLDRIWDRRRSHDDWREWVYLAIMDHLSQLVDFEPPFTHDVLNASWRDRLGPSVPGTSESAARDRDRDLKLLAWLEYCETLAEVHRAQTDLLRSPENHDDTLGSDRQIVERSIEIWRKYSPRWEAWAGVWAVRNDPILSLYLNYAILYTTSPGCLAHESIWTELARDPEGYTLLERARDAGFAVIQSVCSPEIGRTLSYSFPLFRPILALAFHLVLTLTTLPSNIPPLVSVPHIQSVIRSTHDTLDNARPPEMLPGSGLLGEMAERGNISLAMGMGTWDMSRETWKRLIG</sequence>
<keyword evidence="9" id="KW-1185">Reference proteome</keyword>